<accession>A0A7D5V1L9</accession>
<evidence type="ECO:0000256" key="10">
    <source>
        <dbReference type="PIRSR" id="PIRSR001109-2"/>
    </source>
</evidence>
<evidence type="ECO:0000256" key="5">
    <source>
        <dbReference type="ARBA" id="ARBA00022801"/>
    </source>
</evidence>
<comment type="function">
    <text evidence="1">Adenosylhomocysteine is a competitive inhibitor of S-adenosyl-L-methionine-dependent methyl transferase reactions; therefore adenosylhomocysteinase may play a key role in the control of methylations via regulation of the intracellular concentration of adenosylhomocysteine.</text>
</comment>
<reference evidence="14 15" key="1">
    <citation type="submission" date="2020-07" db="EMBL/GenBank/DDBJ databases">
        <title>Telomere length de novo assembly of all 7 chromosomes of the fungus, Metarhizium brunneum, using a novel assembly pipeline.</title>
        <authorList>
            <person name="Saud z."/>
            <person name="Kortsinoglou A."/>
            <person name="Kouvelis V.N."/>
            <person name="Butt T.M."/>
        </authorList>
    </citation>
    <scope>NUCLEOTIDE SEQUENCE [LARGE SCALE GENOMIC DNA]</scope>
    <source>
        <strain evidence="14 15">4556</strain>
    </source>
</reference>
<dbReference type="UniPathway" id="UPA00314">
    <property type="reaction ID" value="UER00076"/>
</dbReference>
<feature type="binding site" evidence="10">
    <location>
        <position position="251"/>
    </location>
    <ligand>
        <name>NAD(+)</name>
        <dbReference type="ChEBI" id="CHEBI:57540"/>
    </ligand>
</feature>
<dbReference type="PROSITE" id="PS00738">
    <property type="entry name" value="ADOHCYASE_1"/>
    <property type="match status" value="1"/>
</dbReference>
<dbReference type="OrthoDB" id="10007170at2759"/>
<feature type="binding site" evidence="10">
    <location>
        <begin position="225"/>
        <end position="230"/>
    </location>
    <ligand>
        <name>NAD(+)</name>
        <dbReference type="ChEBI" id="CHEBI:57540"/>
    </ligand>
</feature>
<feature type="binding site" evidence="9">
    <location>
        <position position="134"/>
    </location>
    <ligand>
        <name>substrate</name>
    </ligand>
</feature>
<feature type="domain" description="S-adenosyl-L-homocysteine hydrolase NAD binding" evidence="13">
    <location>
        <begin position="194"/>
        <end position="355"/>
    </location>
</feature>
<comment type="similarity">
    <text evidence="3 12">Belongs to the adenosylhomocysteinase family.</text>
</comment>
<dbReference type="PROSITE" id="PS00739">
    <property type="entry name" value="ADOHCYASE_2"/>
    <property type="match status" value="1"/>
</dbReference>
<evidence type="ECO:0000256" key="1">
    <source>
        <dbReference type="ARBA" id="ARBA00002639"/>
    </source>
</evidence>
<feature type="binding site" evidence="9">
    <location>
        <position position="159"/>
    </location>
    <ligand>
        <name>substrate</name>
    </ligand>
</feature>
<dbReference type="Gene3D" id="3.40.50.720">
    <property type="entry name" value="NAD(P)-binding Rossmann-like Domain"/>
    <property type="match status" value="1"/>
</dbReference>
<evidence type="ECO:0000259" key="13">
    <source>
        <dbReference type="SMART" id="SM00997"/>
    </source>
</evidence>
<dbReference type="SUPFAM" id="SSF52283">
    <property type="entry name" value="Formate/glycerate dehydrogenase catalytic domain-like"/>
    <property type="match status" value="1"/>
</dbReference>
<dbReference type="SUPFAM" id="SSF51735">
    <property type="entry name" value="NAD(P)-binding Rossmann-fold domains"/>
    <property type="match status" value="1"/>
</dbReference>
<dbReference type="SMART" id="SM00996">
    <property type="entry name" value="AdoHcyase"/>
    <property type="match status" value="1"/>
</dbReference>
<dbReference type="Proteomes" id="UP000510686">
    <property type="component" value="Chromosome 5"/>
</dbReference>
<keyword evidence="5 11" id="KW-0378">Hydrolase</keyword>
<dbReference type="RefSeq" id="XP_014541132.1">
    <property type="nucleotide sequence ID" value="XM_014685646.1"/>
</dbReference>
<evidence type="ECO:0000256" key="12">
    <source>
        <dbReference type="RuleBase" id="RU004166"/>
    </source>
</evidence>
<dbReference type="PANTHER" id="PTHR23420:SF0">
    <property type="entry name" value="ADENOSYLHOMOCYSTEINASE"/>
    <property type="match status" value="1"/>
</dbReference>
<comment type="catalytic activity">
    <reaction evidence="8 11">
        <text>S-adenosyl-L-homocysteine + H2O = L-homocysteine + adenosine</text>
        <dbReference type="Rhea" id="RHEA:21708"/>
        <dbReference type="ChEBI" id="CHEBI:15377"/>
        <dbReference type="ChEBI" id="CHEBI:16335"/>
        <dbReference type="ChEBI" id="CHEBI:57856"/>
        <dbReference type="ChEBI" id="CHEBI:58199"/>
        <dbReference type="EC" id="3.13.2.1"/>
    </reaction>
</comment>
<dbReference type="Pfam" id="PF00670">
    <property type="entry name" value="AdoHcyase_NAD"/>
    <property type="match status" value="1"/>
</dbReference>
<dbReference type="GO" id="GO:0033353">
    <property type="term" value="P:S-adenosylmethionine cycle"/>
    <property type="evidence" value="ECO:0007669"/>
    <property type="project" value="TreeGrafter"/>
</dbReference>
<dbReference type="Pfam" id="PF05221">
    <property type="entry name" value="AdoHcyase"/>
    <property type="match status" value="1"/>
</dbReference>
<dbReference type="EC" id="3.13.2.1" evidence="7 11"/>
<dbReference type="CDD" id="cd00401">
    <property type="entry name" value="SAHH"/>
    <property type="match status" value="1"/>
</dbReference>
<dbReference type="InterPro" id="IPR015878">
    <property type="entry name" value="Ado_hCys_hydrolase_NAD-bd"/>
</dbReference>
<feature type="binding site" evidence="9">
    <location>
        <position position="193"/>
    </location>
    <ligand>
        <name>substrate</name>
    </ligand>
</feature>
<dbReference type="GO" id="GO:0006730">
    <property type="term" value="P:one-carbon metabolic process"/>
    <property type="evidence" value="ECO:0007669"/>
    <property type="project" value="UniProtKB-KW"/>
</dbReference>
<dbReference type="PANTHER" id="PTHR23420">
    <property type="entry name" value="ADENOSYLHOMOCYSTEINASE"/>
    <property type="match status" value="1"/>
</dbReference>
<evidence type="ECO:0000256" key="8">
    <source>
        <dbReference type="ARBA" id="ARBA00048858"/>
    </source>
</evidence>
<evidence type="ECO:0000256" key="2">
    <source>
        <dbReference type="ARBA" id="ARBA00005195"/>
    </source>
</evidence>
<dbReference type="AlphaFoldDB" id="A0A7D5V1L9"/>
<dbReference type="GeneID" id="26246121"/>
<evidence type="ECO:0000313" key="15">
    <source>
        <dbReference type="Proteomes" id="UP000510686"/>
    </source>
</evidence>
<dbReference type="HAMAP" id="MF_00563">
    <property type="entry name" value="AdoHcyase"/>
    <property type="match status" value="1"/>
</dbReference>
<evidence type="ECO:0000256" key="9">
    <source>
        <dbReference type="PIRSR" id="PIRSR001109-1"/>
    </source>
</evidence>
<feature type="binding site" evidence="10">
    <location>
        <position position="356"/>
    </location>
    <ligand>
        <name>NAD(+)</name>
        <dbReference type="ChEBI" id="CHEBI:57540"/>
    </ligand>
</feature>
<dbReference type="GO" id="GO:0005829">
    <property type="term" value="C:cytosol"/>
    <property type="evidence" value="ECO:0007669"/>
    <property type="project" value="TreeGrafter"/>
</dbReference>
<dbReference type="GO" id="GO:0004013">
    <property type="term" value="F:adenosylhomocysteinase activity"/>
    <property type="evidence" value="ECO:0007669"/>
    <property type="project" value="UniProtKB-EC"/>
</dbReference>
<feature type="binding site" evidence="10">
    <location>
        <position position="246"/>
    </location>
    <ligand>
        <name>NAD(+)</name>
        <dbReference type="ChEBI" id="CHEBI:57540"/>
    </ligand>
</feature>
<feature type="binding site" evidence="10">
    <location>
        <begin position="302"/>
        <end position="304"/>
    </location>
    <ligand>
        <name>NAD(+)</name>
        <dbReference type="ChEBI" id="CHEBI:57540"/>
    </ligand>
</feature>
<feature type="binding site" evidence="10">
    <location>
        <position position="349"/>
    </location>
    <ligand>
        <name>NAD(+)</name>
        <dbReference type="ChEBI" id="CHEBI:57540"/>
    </ligand>
</feature>
<keyword evidence="15" id="KW-1185">Reference proteome</keyword>
<dbReference type="InterPro" id="IPR036291">
    <property type="entry name" value="NAD(P)-bd_dom_sf"/>
</dbReference>
<feature type="binding site" evidence="9">
    <location>
        <position position="189"/>
    </location>
    <ligand>
        <name>substrate</name>
    </ligand>
</feature>
<dbReference type="InterPro" id="IPR042172">
    <property type="entry name" value="Adenosylhomocyst_ase-like_sf"/>
</dbReference>
<keyword evidence="6 10" id="KW-0520">NAD</keyword>
<dbReference type="KEGG" id="mbrn:26246121"/>
<dbReference type="FunFam" id="3.40.50.720:FF:000004">
    <property type="entry name" value="Adenosylhomocysteinase"/>
    <property type="match status" value="1"/>
</dbReference>
<dbReference type="NCBIfam" id="NF004005">
    <property type="entry name" value="PRK05476.2-3"/>
    <property type="match status" value="1"/>
</dbReference>
<proteinExistence type="inferred from homology"/>
<evidence type="ECO:0000256" key="6">
    <source>
        <dbReference type="ARBA" id="ARBA00023027"/>
    </source>
</evidence>
<keyword evidence="4 11" id="KW-0554">One-carbon metabolism</keyword>
<name>A0A7D5V1L9_9HYPO</name>
<organism evidence="14 15">
    <name type="scientific">Metarhizium brunneum</name>
    <dbReference type="NCBI Taxonomy" id="500148"/>
    <lineage>
        <taxon>Eukaryota</taxon>
        <taxon>Fungi</taxon>
        <taxon>Dikarya</taxon>
        <taxon>Ascomycota</taxon>
        <taxon>Pezizomycotina</taxon>
        <taxon>Sordariomycetes</taxon>
        <taxon>Hypocreomycetidae</taxon>
        <taxon>Hypocreales</taxon>
        <taxon>Clavicipitaceae</taxon>
        <taxon>Metarhizium</taxon>
    </lineage>
</organism>
<comment type="cofactor">
    <cofactor evidence="10 11">
        <name>NAD(+)</name>
        <dbReference type="ChEBI" id="CHEBI:57540"/>
    </cofactor>
    <text evidence="10 11">Binds 1 NAD(+) per subunit.</text>
</comment>
<dbReference type="SMART" id="SM00997">
    <property type="entry name" value="AdoHcyase_NAD"/>
    <property type="match status" value="1"/>
</dbReference>
<dbReference type="PIRSF" id="PIRSF001109">
    <property type="entry name" value="Ad_hcy_hydrolase"/>
    <property type="match status" value="1"/>
</dbReference>
<sequence>MAAPAQKFKVADLSLAAFGRKEIELAENEMPGLMATRQKYAQDQPLKGARIAGCLHMTIQTAVLIETLTALGAEVTWTSCNIFSTQDHAAAAIAAAGVPVFAWKGETEEEYNWCLEQQLLAFKDGAKLNLILDDGGDLTSLVHTKYPEMLKDCFGVSEETTTGVHHLYRMLKDGKLLVPSINVNDSVTKSKFDNLYGCRESLVDGIKRATDVMIAGKVAVVAGFGDVGKGCAMALHGMGARVIVTEIDPINALQAAMAGYQVTTMEKAAKIGQIFVTTTGCRDILTGEHFEAMPNDAIVCNIGHFDIEIDVAWLKANAASVQNIKPQVDRFLMKNGRHIILLAEGRLVNLGCATGHSSFVMSCSFTNQVLAQIMLYKANDEAFGKKYVEFAKTGKLDVGVYVLPKILDEEVARLHLDHVQAELSTLSKVQAEYLGLTVEGPFKGDIYRY</sequence>
<dbReference type="NCBIfam" id="TIGR00936">
    <property type="entry name" value="ahcY"/>
    <property type="match status" value="1"/>
</dbReference>
<dbReference type="EMBL" id="CP058936">
    <property type="protein sequence ID" value="QLI72037.1"/>
    <property type="molecule type" value="Genomic_DNA"/>
</dbReference>
<feature type="binding site" evidence="10">
    <location>
        <begin position="160"/>
        <end position="162"/>
    </location>
    <ligand>
        <name>NAD(+)</name>
        <dbReference type="ChEBI" id="CHEBI:57540"/>
    </ligand>
</feature>
<dbReference type="FunFam" id="3.40.50.1480:FF:000004">
    <property type="entry name" value="Adenosylhomocysteinase"/>
    <property type="match status" value="1"/>
</dbReference>
<dbReference type="InterPro" id="IPR020082">
    <property type="entry name" value="S-Ado-L-homoCys_hydrolase_CS"/>
</dbReference>
<feature type="binding site" evidence="9">
    <location>
        <position position="58"/>
    </location>
    <ligand>
        <name>substrate</name>
    </ligand>
</feature>
<evidence type="ECO:0000256" key="4">
    <source>
        <dbReference type="ARBA" id="ARBA00022563"/>
    </source>
</evidence>
<evidence type="ECO:0000256" key="3">
    <source>
        <dbReference type="ARBA" id="ARBA00007122"/>
    </source>
</evidence>
<evidence type="ECO:0000256" key="7">
    <source>
        <dbReference type="ARBA" id="ARBA00034527"/>
    </source>
</evidence>
<gene>
    <name evidence="14" type="primary">SAH1</name>
    <name evidence="14" type="ORF">G6M90_00g085730</name>
</gene>
<comment type="pathway">
    <text evidence="2 11">Amino-acid biosynthesis; L-homocysteine biosynthesis; L-homocysteine from S-adenosyl-L-homocysteine: step 1/1.</text>
</comment>
<dbReference type="Gene3D" id="3.40.50.1480">
    <property type="entry name" value="Adenosylhomocysteinase-like"/>
    <property type="match status" value="3"/>
</dbReference>
<evidence type="ECO:0000313" key="14">
    <source>
        <dbReference type="EMBL" id="QLI72037.1"/>
    </source>
</evidence>
<protein>
    <recommendedName>
        <fullName evidence="7 11">Adenosylhomocysteinase</fullName>
        <ecNumber evidence="7 11">3.13.2.1</ecNumber>
    </recommendedName>
</protein>
<dbReference type="InterPro" id="IPR000043">
    <property type="entry name" value="Adenosylhomocysteinase-like"/>
</dbReference>
<evidence type="ECO:0000256" key="11">
    <source>
        <dbReference type="RuleBase" id="RU000548"/>
    </source>
</evidence>